<dbReference type="OrthoDB" id="1645261at2759"/>
<dbReference type="GO" id="GO:0006886">
    <property type="term" value="P:intracellular protein transport"/>
    <property type="evidence" value="ECO:0007669"/>
    <property type="project" value="UniProtKB-UniRule"/>
</dbReference>
<dbReference type="GO" id="GO:0005789">
    <property type="term" value="C:endoplasmic reticulum membrane"/>
    <property type="evidence" value="ECO:0007669"/>
    <property type="project" value="UniProtKB-SubCell"/>
</dbReference>
<dbReference type="RefSeq" id="XP_010910937.1">
    <property type="nucleotide sequence ID" value="XM_010912635.2"/>
</dbReference>
<keyword evidence="1" id="KW-1133">Transmembrane helix</keyword>
<dbReference type="PANTHER" id="PTHR12701">
    <property type="entry name" value="BCR-ASSOCIATED PROTEIN, BAP"/>
    <property type="match status" value="1"/>
</dbReference>
<comment type="subcellular location">
    <subcellularLocation>
        <location evidence="1">Endoplasmic reticulum membrane</location>
        <topology evidence="1">Multi-pass membrane protein</topology>
    </subcellularLocation>
</comment>
<feature type="transmembrane region" description="Helical" evidence="1">
    <location>
        <begin position="45"/>
        <end position="61"/>
    </location>
</feature>
<dbReference type="InParanoid" id="A0A6I9QK20"/>
<protein>
    <recommendedName>
        <fullName evidence="1">Endoplasmic reticulum transmembrane protein</fullName>
    </recommendedName>
</protein>
<comment type="function">
    <text evidence="1">May play a role in anterograde transport of membrane proteins from the endoplasmic reticulum to the Golgi.</text>
</comment>
<dbReference type="PANTHER" id="PTHR12701:SF12">
    <property type="entry name" value="ENDOPLASMIC RETICULUM TRANSMEMBRANE PROTEIN"/>
    <property type="match status" value="1"/>
</dbReference>
<keyword evidence="1" id="KW-0472">Membrane</keyword>
<name>A0A6I9QK20_ELAGV</name>
<feature type="transmembrane region" description="Helical" evidence="1">
    <location>
        <begin position="6"/>
        <end position="24"/>
    </location>
</feature>
<keyword evidence="1" id="KW-0931">ER-Golgi transport</keyword>
<dbReference type="InterPro" id="IPR008417">
    <property type="entry name" value="BAP29/BAP31"/>
</dbReference>
<dbReference type="AlphaFoldDB" id="A0A6I9QK20"/>
<organism evidence="2 3">
    <name type="scientific">Elaeis guineensis var. tenera</name>
    <name type="common">Oil palm</name>
    <dbReference type="NCBI Taxonomy" id="51953"/>
    <lineage>
        <taxon>Eukaryota</taxon>
        <taxon>Viridiplantae</taxon>
        <taxon>Streptophyta</taxon>
        <taxon>Embryophyta</taxon>
        <taxon>Tracheophyta</taxon>
        <taxon>Spermatophyta</taxon>
        <taxon>Magnoliopsida</taxon>
        <taxon>Liliopsida</taxon>
        <taxon>Arecaceae</taxon>
        <taxon>Arecoideae</taxon>
        <taxon>Cocoseae</taxon>
        <taxon>Elaeidinae</taxon>
        <taxon>Elaeis</taxon>
    </lineage>
</organism>
<keyword evidence="1" id="KW-0653">Protein transport</keyword>
<keyword evidence="1" id="KW-0813">Transport</keyword>
<gene>
    <name evidence="3" type="primary">LOC105036913</name>
</gene>
<sequence>MELGWVLLGYAVAAEAVMLLLLTIPGLESLRVGLVTAVRGTLKPLLLLLPLCLFLMVQVYWQCVCWPAVASEHGCTHSDNLQHEKSLVESNLNAILIATAFLLYWLLFSITNLLVRVHQLGQQLETLKMKG</sequence>
<feature type="transmembrane region" description="Helical" evidence="1">
    <location>
        <begin position="94"/>
        <end position="115"/>
    </location>
</feature>
<comment type="similarity">
    <text evidence="1">Belongs to the BCAP29/BCAP31 family.</text>
</comment>
<evidence type="ECO:0000313" key="2">
    <source>
        <dbReference type="Proteomes" id="UP000504607"/>
    </source>
</evidence>
<keyword evidence="1" id="KW-0812">Transmembrane</keyword>
<keyword evidence="1" id="KW-0256">Endoplasmic reticulum</keyword>
<reference evidence="3" key="1">
    <citation type="submission" date="2025-08" db="UniProtKB">
        <authorList>
            <consortium name="RefSeq"/>
        </authorList>
    </citation>
    <scope>IDENTIFICATION</scope>
</reference>
<accession>A0A6I9QK20</accession>
<evidence type="ECO:0000256" key="1">
    <source>
        <dbReference type="RuleBase" id="RU367026"/>
    </source>
</evidence>
<proteinExistence type="inferred from homology"/>
<dbReference type="GO" id="GO:0006888">
    <property type="term" value="P:endoplasmic reticulum to Golgi vesicle-mediated transport"/>
    <property type="evidence" value="ECO:0007669"/>
    <property type="project" value="UniProtKB-UniRule"/>
</dbReference>
<keyword evidence="2" id="KW-1185">Reference proteome</keyword>
<dbReference type="GO" id="GO:0070973">
    <property type="term" value="P:protein localization to endoplasmic reticulum exit site"/>
    <property type="evidence" value="ECO:0007669"/>
    <property type="project" value="UniProtKB-UniRule"/>
</dbReference>
<dbReference type="Proteomes" id="UP000504607">
    <property type="component" value="Unplaced"/>
</dbReference>
<evidence type="ECO:0000313" key="3">
    <source>
        <dbReference type="RefSeq" id="XP_010910937.1"/>
    </source>
</evidence>